<keyword evidence="10" id="KW-0862">Zinc</keyword>
<keyword evidence="5" id="KW-0519">Myristate</keyword>
<proteinExistence type="predicted"/>
<gene>
    <name evidence="21" type="ORF">AAFF_G00237050</name>
</gene>
<feature type="domain" description="SH2" evidence="18">
    <location>
        <begin position="289"/>
        <end position="348"/>
    </location>
</feature>
<evidence type="ECO:0000313" key="22">
    <source>
        <dbReference type="Proteomes" id="UP001221898"/>
    </source>
</evidence>
<dbReference type="InterPro" id="IPR036860">
    <property type="entry name" value="SH2_dom_sf"/>
</dbReference>
<feature type="domain" description="Protein kinase" evidence="20">
    <location>
        <begin position="370"/>
        <end position="624"/>
    </location>
</feature>
<dbReference type="Gene3D" id="1.10.510.10">
    <property type="entry name" value="Transferase(Phosphotransferase) domain 1"/>
    <property type="match status" value="1"/>
</dbReference>
<keyword evidence="12 15" id="KW-0727">SH2 domain</keyword>
<feature type="domain" description="PH" evidence="19">
    <location>
        <begin position="4"/>
        <end position="111"/>
    </location>
</feature>
<dbReference type="GO" id="GO:0008270">
    <property type="term" value="F:zinc ion binding"/>
    <property type="evidence" value="ECO:0007669"/>
    <property type="project" value="UniProtKB-KW"/>
</dbReference>
<keyword evidence="5" id="KW-0449">Lipoprotein</keyword>
<keyword evidence="4" id="KW-0808">Transferase</keyword>
<evidence type="ECO:0000256" key="16">
    <source>
        <dbReference type="PROSITE-ProRule" id="PRU00432"/>
    </source>
</evidence>
<dbReference type="InterPro" id="IPR008266">
    <property type="entry name" value="Tyr_kinase_AS"/>
</dbReference>
<dbReference type="AlphaFoldDB" id="A0AAD7W4N0"/>
<evidence type="ECO:0000256" key="3">
    <source>
        <dbReference type="ARBA" id="ARBA00022553"/>
    </source>
</evidence>
<dbReference type="GO" id="GO:0004715">
    <property type="term" value="F:non-membrane spanning protein tyrosine kinase activity"/>
    <property type="evidence" value="ECO:0007669"/>
    <property type="project" value="UniProtKB-EC"/>
</dbReference>
<organism evidence="21 22">
    <name type="scientific">Aldrovandia affinis</name>
    <dbReference type="NCBI Taxonomy" id="143900"/>
    <lineage>
        <taxon>Eukaryota</taxon>
        <taxon>Metazoa</taxon>
        <taxon>Chordata</taxon>
        <taxon>Craniata</taxon>
        <taxon>Vertebrata</taxon>
        <taxon>Euteleostomi</taxon>
        <taxon>Actinopterygii</taxon>
        <taxon>Neopterygii</taxon>
        <taxon>Teleostei</taxon>
        <taxon>Notacanthiformes</taxon>
        <taxon>Halosauridae</taxon>
        <taxon>Aldrovandia</taxon>
    </lineage>
</organism>
<evidence type="ECO:0000256" key="15">
    <source>
        <dbReference type="PROSITE-ProRule" id="PRU00191"/>
    </source>
</evidence>
<dbReference type="InterPro" id="IPR011009">
    <property type="entry name" value="Kinase-like_dom_sf"/>
</dbReference>
<keyword evidence="9" id="KW-0418">Kinase</keyword>
<keyword evidence="7 17" id="KW-0547">Nucleotide-binding</keyword>
<comment type="caution">
    <text evidence="21">The sequence shown here is derived from an EMBL/GenBank/DDBJ whole genome shotgun (WGS) entry which is preliminary data.</text>
</comment>
<evidence type="ECO:0000256" key="5">
    <source>
        <dbReference type="ARBA" id="ARBA00022707"/>
    </source>
</evidence>
<dbReference type="PROSITE" id="PS00107">
    <property type="entry name" value="PROTEIN_KINASE_ATP"/>
    <property type="match status" value="1"/>
</dbReference>
<protein>
    <recommendedName>
        <fullName evidence="2">non-specific protein-tyrosine kinase</fullName>
        <ecNumber evidence="2">2.7.10.2</ecNumber>
    </recommendedName>
</protein>
<dbReference type="InterPro" id="IPR001562">
    <property type="entry name" value="Znf_Btk_motif"/>
</dbReference>
<name>A0AAD7W4N0_9TELE</name>
<evidence type="ECO:0000256" key="4">
    <source>
        <dbReference type="ARBA" id="ARBA00022679"/>
    </source>
</evidence>
<dbReference type="CDD" id="cd01238">
    <property type="entry name" value="PH_Btk"/>
    <property type="match status" value="1"/>
</dbReference>
<dbReference type="InterPro" id="IPR011993">
    <property type="entry name" value="PH-like_dom_sf"/>
</dbReference>
<dbReference type="InterPro" id="IPR001849">
    <property type="entry name" value="PH_domain"/>
</dbReference>
<keyword evidence="6" id="KW-0479">Metal-binding</keyword>
<evidence type="ECO:0000256" key="8">
    <source>
        <dbReference type="ARBA" id="ARBA00022771"/>
    </source>
</evidence>
<keyword evidence="13" id="KW-0829">Tyrosine-protein kinase</keyword>
<dbReference type="Gene3D" id="2.30.29.30">
    <property type="entry name" value="Pleckstrin-homology domain (PH domain)/Phosphotyrosine-binding domain (PTB)"/>
    <property type="match status" value="1"/>
</dbReference>
<evidence type="ECO:0000256" key="11">
    <source>
        <dbReference type="ARBA" id="ARBA00022840"/>
    </source>
</evidence>
<dbReference type="InterPro" id="IPR050198">
    <property type="entry name" value="Non-receptor_tyrosine_kinases"/>
</dbReference>
<dbReference type="Gene3D" id="3.30.505.10">
    <property type="entry name" value="SH2 domain"/>
    <property type="match status" value="1"/>
</dbReference>
<dbReference type="SMART" id="SM00219">
    <property type="entry name" value="TyrKc"/>
    <property type="match status" value="1"/>
</dbReference>
<dbReference type="InterPro" id="IPR000719">
    <property type="entry name" value="Prot_kinase_dom"/>
</dbReference>
<dbReference type="PROSITE" id="PS50001">
    <property type="entry name" value="SH2"/>
    <property type="match status" value="1"/>
</dbReference>
<evidence type="ECO:0000259" key="20">
    <source>
        <dbReference type="PROSITE" id="PS50011"/>
    </source>
</evidence>
<comment type="cofactor">
    <cofactor evidence="1">
        <name>Zn(2+)</name>
        <dbReference type="ChEBI" id="CHEBI:29105"/>
    </cofactor>
</comment>
<keyword evidence="3" id="KW-0597">Phosphoprotein</keyword>
<sequence length="627" mass="71515">MDPSVIKGGVLLKMSQQKKKISPRNYKERFFELTRSAISYYELDKTRKGSRKGSVEIDCVCCVAIVQLEEQTPIERQYPIQIVYDENILYVFARDESSRRSWMEALIQVIRDNSRLTTKYHSGFWTEGKFLCCRRTSKKAPGCTLWNPGPPQAETLVFKKSLPPIPGHEGISQPALPPIPETGGRTPNRGVAQYNTVGTCELIFGMGGKQYASPGDKEDGRKIREARGTTWILCRPSTESYIPSGYIQELGPVANTYKPLRTRPCLPERSLSLDDYSHPDQESFIPLQSVNVEDYPDVNGTVHHYLINVTPEKEYYLAEKHLFGSIPKLIKYHQHNGAGLLTRLRHPAQTSNIKALSSSYGEWELERGEMTLQKTLGSGQFGVVWLALWKGKYEVAIKMIRESCMKLKHPKLVALHGVCTKAYPVYIVTEYMSNGSLLDYLKAHGKELGQARLLSICLDVCDAMGYLEKQQFIHRDLAARNCLVDKDLTVKVSDFGMARRERVGCSMPTGVSMYVLDDQYTSSEGTRFPVKWSAPEVLNYTRFSSKSDVWAFGVLMWEVHTLGKLPYEQYDNAQVAERIMQGYRLYRPRHASEEIYQLIRSCWHENPEDRSSFHGLFESLQSFQEDE</sequence>
<dbReference type="PANTHER" id="PTHR24418">
    <property type="entry name" value="TYROSINE-PROTEIN KINASE"/>
    <property type="match status" value="1"/>
</dbReference>
<dbReference type="Pfam" id="PF00779">
    <property type="entry name" value="BTK"/>
    <property type="match status" value="1"/>
</dbReference>
<comment type="catalytic activity">
    <reaction evidence="14">
        <text>L-tyrosyl-[protein] + ATP = O-phospho-L-tyrosyl-[protein] + ADP + H(+)</text>
        <dbReference type="Rhea" id="RHEA:10596"/>
        <dbReference type="Rhea" id="RHEA-COMP:10136"/>
        <dbReference type="Rhea" id="RHEA-COMP:20101"/>
        <dbReference type="ChEBI" id="CHEBI:15378"/>
        <dbReference type="ChEBI" id="CHEBI:30616"/>
        <dbReference type="ChEBI" id="CHEBI:46858"/>
        <dbReference type="ChEBI" id="CHEBI:61978"/>
        <dbReference type="ChEBI" id="CHEBI:456216"/>
        <dbReference type="EC" id="2.7.10.2"/>
    </reaction>
</comment>
<dbReference type="InterPro" id="IPR001245">
    <property type="entry name" value="Ser-Thr/Tyr_kinase_cat_dom"/>
</dbReference>
<dbReference type="FunFam" id="1.10.510.10:FF:000052">
    <property type="entry name" value="Tyrosine-protein kinase"/>
    <property type="match status" value="1"/>
</dbReference>
<dbReference type="SMART" id="SM00107">
    <property type="entry name" value="BTK"/>
    <property type="match status" value="1"/>
</dbReference>
<dbReference type="PROSITE" id="PS00109">
    <property type="entry name" value="PROTEIN_KINASE_TYR"/>
    <property type="match status" value="1"/>
</dbReference>
<dbReference type="Pfam" id="PF00169">
    <property type="entry name" value="PH"/>
    <property type="match status" value="1"/>
</dbReference>
<evidence type="ECO:0000259" key="19">
    <source>
        <dbReference type="PROSITE" id="PS50003"/>
    </source>
</evidence>
<dbReference type="GO" id="GO:0035556">
    <property type="term" value="P:intracellular signal transduction"/>
    <property type="evidence" value="ECO:0007669"/>
    <property type="project" value="InterPro"/>
</dbReference>
<keyword evidence="11 17" id="KW-0067">ATP-binding</keyword>
<dbReference type="SUPFAM" id="SSF55550">
    <property type="entry name" value="SH2 domain"/>
    <property type="match status" value="1"/>
</dbReference>
<dbReference type="PRINTS" id="PR00109">
    <property type="entry name" value="TYRKINASE"/>
</dbReference>
<feature type="binding site" evidence="17">
    <location>
        <position position="398"/>
    </location>
    <ligand>
        <name>ATP</name>
        <dbReference type="ChEBI" id="CHEBI:30616"/>
    </ligand>
</feature>
<evidence type="ECO:0000256" key="1">
    <source>
        <dbReference type="ARBA" id="ARBA00001947"/>
    </source>
</evidence>
<dbReference type="Pfam" id="PF07714">
    <property type="entry name" value="PK_Tyr_Ser-Thr"/>
    <property type="match status" value="1"/>
</dbReference>
<keyword evidence="8 16" id="KW-0863">Zinc-finger</keyword>
<keyword evidence="22" id="KW-1185">Reference proteome</keyword>
<dbReference type="SUPFAM" id="SSF56112">
    <property type="entry name" value="Protein kinase-like (PK-like)"/>
    <property type="match status" value="1"/>
</dbReference>
<dbReference type="PROSITE" id="PS50011">
    <property type="entry name" value="PROTEIN_KINASE_DOM"/>
    <property type="match status" value="1"/>
</dbReference>
<evidence type="ECO:0000256" key="2">
    <source>
        <dbReference type="ARBA" id="ARBA00011903"/>
    </source>
</evidence>
<dbReference type="PROSITE" id="PS50003">
    <property type="entry name" value="PH_DOMAIN"/>
    <property type="match status" value="1"/>
</dbReference>
<dbReference type="EC" id="2.7.10.2" evidence="2"/>
<evidence type="ECO:0000313" key="21">
    <source>
        <dbReference type="EMBL" id="KAJ8378727.1"/>
    </source>
</evidence>
<reference evidence="21" key="1">
    <citation type="journal article" date="2023" name="Science">
        <title>Genome structures resolve the early diversification of teleost fishes.</title>
        <authorList>
            <person name="Parey E."/>
            <person name="Louis A."/>
            <person name="Montfort J."/>
            <person name="Bouchez O."/>
            <person name="Roques C."/>
            <person name="Iampietro C."/>
            <person name="Lluch J."/>
            <person name="Castinel A."/>
            <person name="Donnadieu C."/>
            <person name="Desvignes T."/>
            <person name="Floi Bucao C."/>
            <person name="Jouanno E."/>
            <person name="Wen M."/>
            <person name="Mejri S."/>
            <person name="Dirks R."/>
            <person name="Jansen H."/>
            <person name="Henkel C."/>
            <person name="Chen W.J."/>
            <person name="Zahm M."/>
            <person name="Cabau C."/>
            <person name="Klopp C."/>
            <person name="Thompson A.W."/>
            <person name="Robinson-Rechavi M."/>
            <person name="Braasch I."/>
            <person name="Lecointre G."/>
            <person name="Bobe J."/>
            <person name="Postlethwait J.H."/>
            <person name="Berthelot C."/>
            <person name="Roest Crollius H."/>
            <person name="Guiguen Y."/>
        </authorList>
    </citation>
    <scope>NUCLEOTIDE SEQUENCE</scope>
    <source>
        <strain evidence="21">NC1722</strain>
    </source>
</reference>
<evidence type="ECO:0000256" key="12">
    <source>
        <dbReference type="ARBA" id="ARBA00022999"/>
    </source>
</evidence>
<evidence type="ECO:0000259" key="18">
    <source>
        <dbReference type="PROSITE" id="PS50001"/>
    </source>
</evidence>
<dbReference type="SUPFAM" id="SSF50729">
    <property type="entry name" value="PH domain-like"/>
    <property type="match status" value="1"/>
</dbReference>
<dbReference type="Proteomes" id="UP001221898">
    <property type="component" value="Unassembled WGS sequence"/>
</dbReference>
<evidence type="ECO:0000256" key="9">
    <source>
        <dbReference type="ARBA" id="ARBA00022777"/>
    </source>
</evidence>
<dbReference type="InterPro" id="IPR000980">
    <property type="entry name" value="SH2"/>
</dbReference>
<evidence type="ECO:0000256" key="6">
    <source>
        <dbReference type="ARBA" id="ARBA00022723"/>
    </source>
</evidence>
<dbReference type="GO" id="GO:0005524">
    <property type="term" value="F:ATP binding"/>
    <property type="evidence" value="ECO:0007669"/>
    <property type="project" value="UniProtKB-UniRule"/>
</dbReference>
<dbReference type="GO" id="GO:0005829">
    <property type="term" value="C:cytosol"/>
    <property type="evidence" value="ECO:0007669"/>
    <property type="project" value="UniProtKB-ARBA"/>
</dbReference>
<evidence type="ECO:0000256" key="17">
    <source>
        <dbReference type="PROSITE-ProRule" id="PRU10141"/>
    </source>
</evidence>
<dbReference type="EMBL" id="JAINUG010000313">
    <property type="protein sequence ID" value="KAJ8378727.1"/>
    <property type="molecule type" value="Genomic_DNA"/>
</dbReference>
<accession>A0AAD7W4N0</accession>
<dbReference type="InterPro" id="IPR017441">
    <property type="entry name" value="Protein_kinase_ATP_BS"/>
</dbReference>
<dbReference type="InterPro" id="IPR020635">
    <property type="entry name" value="Tyr_kinase_cat_dom"/>
</dbReference>
<evidence type="ECO:0000256" key="14">
    <source>
        <dbReference type="ARBA" id="ARBA00051245"/>
    </source>
</evidence>
<evidence type="ECO:0000256" key="13">
    <source>
        <dbReference type="ARBA" id="ARBA00023137"/>
    </source>
</evidence>
<evidence type="ECO:0000256" key="10">
    <source>
        <dbReference type="ARBA" id="ARBA00022833"/>
    </source>
</evidence>
<evidence type="ECO:0000256" key="7">
    <source>
        <dbReference type="ARBA" id="ARBA00022741"/>
    </source>
</evidence>
<dbReference type="SMART" id="SM00233">
    <property type="entry name" value="PH"/>
    <property type="match status" value="1"/>
</dbReference>
<dbReference type="PROSITE" id="PS51113">
    <property type="entry name" value="ZF_BTK"/>
    <property type="match status" value="1"/>
</dbReference>